<dbReference type="InterPro" id="IPR036770">
    <property type="entry name" value="Ankyrin_rpt-contain_sf"/>
</dbReference>
<dbReference type="SMART" id="SM00248">
    <property type="entry name" value="ANK"/>
    <property type="match status" value="5"/>
</dbReference>
<keyword evidence="2" id="KW-0040">ANK repeat</keyword>
<feature type="repeat" description="ANK" evidence="2">
    <location>
        <begin position="697"/>
        <end position="723"/>
    </location>
</feature>
<evidence type="ECO:0000313" key="6">
    <source>
        <dbReference type="Proteomes" id="UP000008181"/>
    </source>
</evidence>
<dbReference type="HOGENOM" id="CLU_000288_34_23_1"/>
<dbReference type="InterPro" id="IPR002110">
    <property type="entry name" value="Ankyrin_rpt"/>
</dbReference>
<dbReference type="Pfam" id="PF12796">
    <property type="entry name" value="Ank_2"/>
    <property type="match status" value="2"/>
</dbReference>
<dbReference type="STRING" id="578455.G2RAG2"/>
<sequence>MDPLSLTFGIAGLLPLVAKAIKSAKEYAHAVLTAKEAIAALISELEALQFSLTSLQRFLQSLKDADNLKFEHSSVLVTCSTACKAKLGSLCQRLEHAGSGPRTRLLLWPLSEKEHQRTLQELRNFTTWMQFGLTIDGCRLLSRTSEDVLQVLGQQLEHFKTAQAVADTLTHISSVLEKQTLQLDESRAQDVRKQVLDWISTTKYYQKHQALKASRAQHTGDWILRSTEYVAWRDSAEKTDAVLWCHGIQGSGKTNLVSIVVDNLLDPTRFPPRAVAYFYFDHQDQLAQSPGTVFSCILRQLLEQLPSIPEAVISLHESAASKGGGLPEFECERLIAEVAKDIGRVYVVIDALDECAANHRASFVRTLGQLNGIPGLRILIAGRPHVREIAMMFPDRLDLKIEARAEDIALYLRSELTRNGFYDVAGEEFARDLIQKLVKGARGMFLLPVLQLRTILKEPTLGEMEDSLNNISHNLTEAMEETIRRIQSLPTSRSRLGMDSLMYLAHAERALSVDELRDLLAVHPARTQVNPKYRPTEKVILECCQGLVTVDAKTGAVGTCHYATTSAAGRGRTRAPSPRTSAPSPSSRTRPARGGRHARRAEEEAAADDDEEEEEVRAALAAFFAQPRALATANQVRQYALRYVERYWAADECRSLTALHHASRHGLTRTVAALLDGEMGVAAAGAPFGDVNVATQVGGTPIILAAAGGHVETVDLLMQRGADPYLCNWYGNALHCAVEAGHAAAARALIERWGMDVQRDGFAMRYLLCAMDRDSVEAFETLVDLGVGFRPDADGGDTATAKTLFKLACRRRCPKIVDLLIRRGWLDIHWRFGKGQTVLHRAARERCLAIIERLVEAGADLSALDDNGLSAWKAIEREYLSRSLKFAPNLGLQTELEM</sequence>
<gene>
    <name evidence="5" type="ORF">THITE_114312</name>
</gene>
<keyword evidence="6" id="KW-1185">Reference proteome</keyword>
<dbReference type="Gene3D" id="1.25.40.20">
    <property type="entry name" value="Ankyrin repeat-containing domain"/>
    <property type="match status" value="2"/>
</dbReference>
<dbReference type="Pfam" id="PF24883">
    <property type="entry name" value="NPHP3_N"/>
    <property type="match status" value="1"/>
</dbReference>
<dbReference type="EMBL" id="CP003012">
    <property type="protein sequence ID" value="AEO69697.1"/>
    <property type="molecule type" value="Genomic_DNA"/>
</dbReference>
<dbReference type="InterPro" id="IPR007111">
    <property type="entry name" value="NACHT_NTPase"/>
</dbReference>
<dbReference type="Gene3D" id="3.40.50.300">
    <property type="entry name" value="P-loop containing nucleotide triphosphate hydrolases"/>
    <property type="match status" value="1"/>
</dbReference>
<evidence type="ECO:0000256" key="1">
    <source>
        <dbReference type="ARBA" id="ARBA00022737"/>
    </source>
</evidence>
<feature type="compositionally biased region" description="Low complexity" evidence="3">
    <location>
        <begin position="574"/>
        <end position="589"/>
    </location>
</feature>
<organism evidence="5 6">
    <name type="scientific">Thermothielavioides terrestris (strain ATCC 38088 / NRRL 8126)</name>
    <name type="common">Thielavia terrestris</name>
    <dbReference type="NCBI Taxonomy" id="578455"/>
    <lineage>
        <taxon>Eukaryota</taxon>
        <taxon>Fungi</taxon>
        <taxon>Dikarya</taxon>
        <taxon>Ascomycota</taxon>
        <taxon>Pezizomycotina</taxon>
        <taxon>Sordariomycetes</taxon>
        <taxon>Sordariomycetidae</taxon>
        <taxon>Sordariales</taxon>
        <taxon>Chaetomiaceae</taxon>
        <taxon>Thermothielavioides</taxon>
        <taxon>Thermothielavioides terrestris</taxon>
    </lineage>
</organism>
<name>G2RAG2_THETT</name>
<protein>
    <recommendedName>
        <fullName evidence="4">NACHT domain-containing protein</fullName>
    </recommendedName>
</protein>
<dbReference type="GeneID" id="11524268"/>
<dbReference type="PANTHER" id="PTHR10039:SF15">
    <property type="entry name" value="NACHT DOMAIN-CONTAINING PROTEIN"/>
    <property type="match status" value="1"/>
</dbReference>
<evidence type="ECO:0000256" key="3">
    <source>
        <dbReference type="SAM" id="MobiDB-lite"/>
    </source>
</evidence>
<proteinExistence type="predicted"/>
<dbReference type="SUPFAM" id="SSF48403">
    <property type="entry name" value="Ankyrin repeat"/>
    <property type="match status" value="1"/>
</dbReference>
<feature type="region of interest" description="Disordered" evidence="3">
    <location>
        <begin position="566"/>
        <end position="612"/>
    </location>
</feature>
<dbReference type="eggNOG" id="KOG0504">
    <property type="taxonomic scope" value="Eukaryota"/>
</dbReference>
<dbReference type="PROSITE" id="PS50088">
    <property type="entry name" value="ANK_REPEAT"/>
    <property type="match status" value="2"/>
</dbReference>
<dbReference type="PANTHER" id="PTHR10039">
    <property type="entry name" value="AMELOGENIN"/>
    <property type="match status" value="1"/>
</dbReference>
<dbReference type="InterPro" id="IPR027417">
    <property type="entry name" value="P-loop_NTPase"/>
</dbReference>
<dbReference type="AlphaFoldDB" id="G2RAG2"/>
<evidence type="ECO:0000259" key="4">
    <source>
        <dbReference type="PROSITE" id="PS50837"/>
    </source>
</evidence>
<dbReference type="InterPro" id="IPR056884">
    <property type="entry name" value="NPHP3-like_N"/>
</dbReference>
<evidence type="ECO:0000256" key="2">
    <source>
        <dbReference type="PROSITE-ProRule" id="PRU00023"/>
    </source>
</evidence>
<dbReference type="OrthoDB" id="426293at2759"/>
<feature type="repeat" description="ANK" evidence="2">
    <location>
        <begin position="834"/>
        <end position="866"/>
    </location>
</feature>
<dbReference type="PROSITE" id="PS50297">
    <property type="entry name" value="ANK_REP_REGION"/>
    <property type="match status" value="2"/>
</dbReference>
<dbReference type="RefSeq" id="XP_003656033.1">
    <property type="nucleotide sequence ID" value="XM_003655985.1"/>
</dbReference>
<accession>G2RAG2</accession>
<keyword evidence="1" id="KW-0677">Repeat</keyword>
<dbReference type="PROSITE" id="PS50837">
    <property type="entry name" value="NACHT"/>
    <property type="match status" value="1"/>
</dbReference>
<dbReference type="KEGG" id="ttt:THITE_114312"/>
<feature type="domain" description="NACHT" evidence="4">
    <location>
        <begin position="241"/>
        <end position="384"/>
    </location>
</feature>
<dbReference type="SUPFAM" id="SSF52540">
    <property type="entry name" value="P-loop containing nucleoside triphosphate hydrolases"/>
    <property type="match status" value="1"/>
</dbReference>
<reference evidence="5 6" key="1">
    <citation type="journal article" date="2011" name="Nat. Biotechnol.">
        <title>Comparative genomic analysis of the thermophilic biomass-degrading fungi Myceliophthora thermophila and Thielavia terrestris.</title>
        <authorList>
            <person name="Berka R.M."/>
            <person name="Grigoriev I.V."/>
            <person name="Otillar R."/>
            <person name="Salamov A."/>
            <person name="Grimwood J."/>
            <person name="Reid I."/>
            <person name="Ishmael N."/>
            <person name="John T."/>
            <person name="Darmond C."/>
            <person name="Moisan M.-C."/>
            <person name="Henrissat B."/>
            <person name="Coutinho P.M."/>
            <person name="Lombard V."/>
            <person name="Natvig D.O."/>
            <person name="Lindquist E."/>
            <person name="Schmutz J."/>
            <person name="Lucas S."/>
            <person name="Harris P."/>
            <person name="Powlowski J."/>
            <person name="Bellemare A."/>
            <person name="Taylor D."/>
            <person name="Butler G."/>
            <person name="de Vries R.P."/>
            <person name="Allijn I.E."/>
            <person name="van den Brink J."/>
            <person name="Ushinsky S."/>
            <person name="Storms R."/>
            <person name="Powell A.J."/>
            <person name="Paulsen I.T."/>
            <person name="Elbourne L.D.H."/>
            <person name="Baker S.E."/>
            <person name="Magnuson J."/>
            <person name="LaBoissiere S."/>
            <person name="Clutterbuck A.J."/>
            <person name="Martinez D."/>
            <person name="Wogulis M."/>
            <person name="de Leon A.L."/>
            <person name="Rey M.W."/>
            <person name="Tsang A."/>
        </authorList>
    </citation>
    <scope>NUCLEOTIDE SEQUENCE [LARGE SCALE GENOMIC DNA]</scope>
    <source>
        <strain evidence="6">ATCC 38088 / NRRL 8126</strain>
    </source>
</reference>
<feature type="compositionally biased region" description="Basic residues" evidence="3">
    <location>
        <begin position="590"/>
        <end position="599"/>
    </location>
</feature>
<dbReference type="Proteomes" id="UP000008181">
    <property type="component" value="Chromosome 4"/>
</dbReference>
<evidence type="ECO:0000313" key="5">
    <source>
        <dbReference type="EMBL" id="AEO69697.1"/>
    </source>
</evidence>